<dbReference type="AlphaFoldDB" id="C0M0V0"/>
<name>C0M0V0_SECCE</name>
<reference evidence="1" key="1">
    <citation type="journal article" date="2009" name="Chromosoma">
        <title>Rye B chromosomes are weakly transcribed and might alter the transcriptional activity of A chromosome sequences.</title>
        <authorList>
            <person name="Carchilan M."/>
            <person name="Kumke K."/>
            <person name="Mikolajewski S."/>
            <person name="Houben A."/>
        </authorList>
    </citation>
    <scope>NUCLEOTIDE SEQUENCE</scope>
</reference>
<dbReference type="EMBL" id="FJ796230">
    <property type="protein sequence ID" value="ACN88790.1"/>
    <property type="molecule type" value="mRNA"/>
</dbReference>
<accession>C0M0V0</accession>
<feature type="non-terminal residue" evidence="1">
    <location>
        <position position="1"/>
    </location>
</feature>
<organism evidence="1">
    <name type="scientific">Secale cereale</name>
    <name type="common">Rye</name>
    <dbReference type="NCBI Taxonomy" id="4550"/>
    <lineage>
        <taxon>Eukaryota</taxon>
        <taxon>Viridiplantae</taxon>
        <taxon>Streptophyta</taxon>
        <taxon>Embryophyta</taxon>
        <taxon>Tracheophyta</taxon>
        <taxon>Spermatophyta</taxon>
        <taxon>Magnoliopsida</taxon>
        <taxon>Liliopsida</taxon>
        <taxon>Poales</taxon>
        <taxon>Poaceae</taxon>
        <taxon>BOP clade</taxon>
        <taxon>Pooideae</taxon>
        <taxon>Triticodae</taxon>
        <taxon>Triticeae</taxon>
        <taxon>Hordeinae</taxon>
        <taxon>Secale</taxon>
    </lineage>
</organism>
<evidence type="ECO:0000313" key="1">
    <source>
        <dbReference type="EMBL" id="ACN88790.1"/>
    </source>
</evidence>
<sequence>AGSMRWGLQRPLVTSHCTAFFSKQPTLHHRQGKKQNCNFCTRPDVPENRILSSF</sequence>
<proteinExistence type="evidence at transcript level"/>
<protein>
    <submittedName>
        <fullName evidence="1">Putative zeaxanthin epoxidase</fullName>
    </submittedName>
</protein>